<evidence type="ECO:0000256" key="3">
    <source>
        <dbReference type="PROSITE-ProRule" id="PRU00221"/>
    </source>
</evidence>
<dbReference type="InterPro" id="IPR001680">
    <property type="entry name" value="WD40_rpt"/>
</dbReference>
<feature type="repeat" description="WD" evidence="3">
    <location>
        <begin position="435"/>
        <end position="470"/>
    </location>
</feature>
<feature type="compositionally biased region" description="Polar residues" evidence="4">
    <location>
        <begin position="237"/>
        <end position="254"/>
    </location>
</feature>
<dbReference type="GO" id="GO:0010997">
    <property type="term" value="F:anaphase-promoting complex binding"/>
    <property type="evidence" value="ECO:0007669"/>
    <property type="project" value="InterPro"/>
</dbReference>
<sequence length="705" mass="78211">MELLPTKVSFIIPETPETGFAIPLYRSGSPLRPSQWAARGGSRSPLRSPNRHSDRFIPQRRPEISTRESFHLSRATPVGTTNPDPFSPVLRRSRRVNEELRTLRQNHSMMTARNRSRGRIGLRSTSTGVNRQVSAGAVWNVGGSSAATDTVVGVTNGRGGLLASGTNAALYTTMFITGTDAAAELDTYEQRLALALDIDQSDKTLHFGMPPLGPPLPQAVPNGESSRTRSHVRPIWNDSTWMRRGSTTQPSPSAHANKRSLPMQPYRVLEAPDLRDDYYCSVLSYHPPTKILAVGLGNVVHLWTEKSGVGVPDTLNAAIHESDPTGYITSLALLPASPYAVIAVGRADGCFSLWSPFDQIVRHNVRQAKPISCLSWRPNAVKMPDSRRIGQIADTYQLLVGDEKGDIFIYSIEWPDWARVVVTEWIGSIKLLAHIEVHKQQICGLAWSADGKYFATGGNDNACYLFRTRNILREVRRNQDGTYHNDPREVIHALPDDTTHQVQRSGRGAALELGEGHHEHRWQFDAAVKAIAFCPWLSCLLAVGGGSNDRTIRFFHTKTGSALAEIDCAAQVTSLNWSTTRREIAATFGFAQPEHPYRITVFSWPSCEQVVSIPWEDESRALCAIAYAGGPSHEYTRHRDESSRSRTKQEGTLIIAGSDRTIRFHEIWAERRKGKKGKKPMGLLGGSEILEDMAGIEKDWGEHIR</sequence>
<dbReference type="PANTHER" id="PTHR19918:SF5">
    <property type="entry name" value="MEIOSIS-SPECIFIC APC_C ACTIVATOR PROTEIN AMA1"/>
    <property type="match status" value="1"/>
</dbReference>
<feature type="region of interest" description="Disordered" evidence="4">
    <location>
        <begin position="220"/>
        <end position="261"/>
    </location>
</feature>
<protein>
    <submittedName>
        <fullName evidence="5">WD40 repeat-like protein</fullName>
    </submittedName>
</protein>
<keyword evidence="1 3" id="KW-0853">WD repeat</keyword>
<dbReference type="GO" id="GO:0005680">
    <property type="term" value="C:anaphase-promoting complex"/>
    <property type="evidence" value="ECO:0007669"/>
    <property type="project" value="TreeGrafter"/>
</dbReference>
<keyword evidence="2" id="KW-0677">Repeat</keyword>
<dbReference type="AlphaFoldDB" id="A0A6A6QZR3"/>
<feature type="region of interest" description="Disordered" evidence="4">
    <location>
        <begin position="32"/>
        <end position="93"/>
    </location>
</feature>
<organism evidence="5 6">
    <name type="scientific">Lophium mytilinum</name>
    <dbReference type="NCBI Taxonomy" id="390894"/>
    <lineage>
        <taxon>Eukaryota</taxon>
        <taxon>Fungi</taxon>
        <taxon>Dikarya</taxon>
        <taxon>Ascomycota</taxon>
        <taxon>Pezizomycotina</taxon>
        <taxon>Dothideomycetes</taxon>
        <taxon>Pleosporomycetidae</taxon>
        <taxon>Mytilinidiales</taxon>
        <taxon>Mytilinidiaceae</taxon>
        <taxon>Lophium</taxon>
    </lineage>
</organism>
<name>A0A6A6QZR3_9PEZI</name>
<dbReference type="OrthoDB" id="10263272at2759"/>
<dbReference type="InterPro" id="IPR015943">
    <property type="entry name" value="WD40/YVTN_repeat-like_dom_sf"/>
</dbReference>
<dbReference type="SMART" id="SM00320">
    <property type="entry name" value="WD40"/>
    <property type="match status" value="6"/>
</dbReference>
<keyword evidence="6" id="KW-1185">Reference proteome</keyword>
<evidence type="ECO:0000256" key="4">
    <source>
        <dbReference type="SAM" id="MobiDB-lite"/>
    </source>
</evidence>
<evidence type="ECO:0000313" key="5">
    <source>
        <dbReference type="EMBL" id="KAF2497766.1"/>
    </source>
</evidence>
<accession>A0A6A6QZR3</accession>
<gene>
    <name evidence="5" type="ORF">BU16DRAFT_506387</name>
</gene>
<dbReference type="Pfam" id="PF00400">
    <property type="entry name" value="WD40"/>
    <property type="match status" value="1"/>
</dbReference>
<dbReference type="GO" id="GO:1905786">
    <property type="term" value="P:positive regulation of anaphase-promoting complex-dependent catabolic process"/>
    <property type="evidence" value="ECO:0007669"/>
    <property type="project" value="TreeGrafter"/>
</dbReference>
<dbReference type="InterPro" id="IPR033010">
    <property type="entry name" value="Cdc20/Fizzy"/>
</dbReference>
<evidence type="ECO:0000256" key="2">
    <source>
        <dbReference type="ARBA" id="ARBA00022737"/>
    </source>
</evidence>
<dbReference type="PANTHER" id="PTHR19918">
    <property type="entry name" value="CELL DIVISION CYCLE 20 CDC20 FIZZY -RELATED"/>
    <property type="match status" value="1"/>
</dbReference>
<evidence type="ECO:0000256" key="1">
    <source>
        <dbReference type="ARBA" id="ARBA00022574"/>
    </source>
</evidence>
<evidence type="ECO:0000313" key="6">
    <source>
        <dbReference type="Proteomes" id="UP000799750"/>
    </source>
</evidence>
<dbReference type="InterPro" id="IPR036322">
    <property type="entry name" value="WD40_repeat_dom_sf"/>
</dbReference>
<dbReference type="Proteomes" id="UP000799750">
    <property type="component" value="Unassembled WGS sequence"/>
</dbReference>
<dbReference type="EMBL" id="MU004186">
    <property type="protein sequence ID" value="KAF2497766.1"/>
    <property type="molecule type" value="Genomic_DNA"/>
</dbReference>
<dbReference type="Gene3D" id="2.130.10.10">
    <property type="entry name" value="YVTN repeat-like/Quinoprotein amine dehydrogenase"/>
    <property type="match status" value="1"/>
</dbReference>
<reference evidence="5" key="1">
    <citation type="journal article" date="2020" name="Stud. Mycol.">
        <title>101 Dothideomycetes genomes: a test case for predicting lifestyles and emergence of pathogens.</title>
        <authorList>
            <person name="Haridas S."/>
            <person name="Albert R."/>
            <person name="Binder M."/>
            <person name="Bloem J."/>
            <person name="Labutti K."/>
            <person name="Salamov A."/>
            <person name="Andreopoulos B."/>
            <person name="Baker S."/>
            <person name="Barry K."/>
            <person name="Bills G."/>
            <person name="Bluhm B."/>
            <person name="Cannon C."/>
            <person name="Castanera R."/>
            <person name="Culley D."/>
            <person name="Daum C."/>
            <person name="Ezra D."/>
            <person name="Gonzalez J."/>
            <person name="Henrissat B."/>
            <person name="Kuo A."/>
            <person name="Liang C."/>
            <person name="Lipzen A."/>
            <person name="Lutzoni F."/>
            <person name="Magnuson J."/>
            <person name="Mondo S."/>
            <person name="Nolan M."/>
            <person name="Ohm R."/>
            <person name="Pangilinan J."/>
            <person name="Park H.-J."/>
            <person name="Ramirez L."/>
            <person name="Alfaro M."/>
            <person name="Sun H."/>
            <person name="Tritt A."/>
            <person name="Yoshinaga Y."/>
            <person name="Zwiers L.-H."/>
            <person name="Turgeon B."/>
            <person name="Goodwin S."/>
            <person name="Spatafora J."/>
            <person name="Crous P."/>
            <person name="Grigoriev I."/>
        </authorList>
    </citation>
    <scope>NUCLEOTIDE SEQUENCE</scope>
    <source>
        <strain evidence="5">CBS 269.34</strain>
    </source>
</reference>
<dbReference type="GO" id="GO:0031145">
    <property type="term" value="P:anaphase-promoting complex-dependent catabolic process"/>
    <property type="evidence" value="ECO:0007669"/>
    <property type="project" value="TreeGrafter"/>
</dbReference>
<feature type="compositionally biased region" description="Basic and acidic residues" evidence="4">
    <location>
        <begin position="51"/>
        <end position="71"/>
    </location>
</feature>
<dbReference type="PROSITE" id="PS50082">
    <property type="entry name" value="WD_REPEATS_2"/>
    <property type="match status" value="1"/>
</dbReference>
<dbReference type="GO" id="GO:1990757">
    <property type="term" value="F:ubiquitin ligase activator activity"/>
    <property type="evidence" value="ECO:0007669"/>
    <property type="project" value="TreeGrafter"/>
</dbReference>
<dbReference type="SUPFAM" id="SSF50978">
    <property type="entry name" value="WD40 repeat-like"/>
    <property type="match status" value="1"/>
</dbReference>
<proteinExistence type="predicted"/>